<dbReference type="PANTHER" id="PTHR11627">
    <property type="entry name" value="FRUCTOSE-BISPHOSPHATE ALDOLASE"/>
    <property type="match status" value="1"/>
</dbReference>
<organism evidence="6 7">
    <name type="scientific">Chelydra serpentina</name>
    <name type="common">Snapping turtle</name>
    <name type="synonym">Testudo serpentina</name>
    <dbReference type="NCBI Taxonomy" id="8475"/>
    <lineage>
        <taxon>Eukaryota</taxon>
        <taxon>Metazoa</taxon>
        <taxon>Chordata</taxon>
        <taxon>Craniata</taxon>
        <taxon>Vertebrata</taxon>
        <taxon>Euteleostomi</taxon>
        <taxon>Archelosauria</taxon>
        <taxon>Testudinata</taxon>
        <taxon>Testudines</taxon>
        <taxon>Cryptodira</taxon>
        <taxon>Durocryptodira</taxon>
        <taxon>Americhelydia</taxon>
        <taxon>Chelydroidea</taxon>
        <taxon>Chelydridae</taxon>
        <taxon>Chelydra</taxon>
    </lineage>
</organism>
<name>A0A8C3XQN1_CHESE</name>
<dbReference type="InterPro" id="IPR000741">
    <property type="entry name" value="FBA_I"/>
</dbReference>
<evidence type="ECO:0000313" key="6">
    <source>
        <dbReference type="Ensembl" id="ENSCSRP00000016932.1"/>
    </source>
</evidence>
<sequence>MGNRLQRIKVENTEENRRAFREILFSSDASINQSIGGVIFFHETLYQKDSSGKPFPDVIKDKDIVVGIKVNISKGPAGTVAPDSSGWKHCACRGQEQNSTSKGAGGWVGGQVLIGTPCSTIRHLGIMHSSSTTALQIPVSMQRAASPCSETSLWA</sequence>
<dbReference type="GO" id="GO:0004332">
    <property type="term" value="F:fructose-bisphosphate aldolase activity"/>
    <property type="evidence" value="ECO:0007669"/>
    <property type="project" value="UniProtKB-EC"/>
</dbReference>
<evidence type="ECO:0000256" key="1">
    <source>
        <dbReference type="ARBA" id="ARBA00004714"/>
    </source>
</evidence>
<reference evidence="6" key="1">
    <citation type="submission" date="2025-08" db="UniProtKB">
        <authorList>
            <consortium name="Ensembl"/>
        </authorList>
    </citation>
    <scope>IDENTIFICATION</scope>
</reference>
<dbReference type="Ensembl" id="ENSCSRT00000017710.1">
    <property type="protein sequence ID" value="ENSCSRP00000016932.1"/>
    <property type="gene ID" value="ENSCSRG00000013021.1"/>
</dbReference>
<dbReference type="EC" id="4.1.2.13" evidence="3"/>
<dbReference type="SUPFAM" id="SSF51569">
    <property type="entry name" value="Aldolase"/>
    <property type="match status" value="1"/>
</dbReference>
<comment type="similarity">
    <text evidence="2">Belongs to the class I fructose-bisphosphate aldolase family.</text>
</comment>
<dbReference type="Pfam" id="PF00274">
    <property type="entry name" value="Glycolytic"/>
    <property type="match status" value="1"/>
</dbReference>
<evidence type="ECO:0000256" key="4">
    <source>
        <dbReference type="ARBA" id="ARBA00023152"/>
    </source>
</evidence>
<keyword evidence="5" id="KW-0456">Lyase</keyword>
<dbReference type="Gene3D" id="3.20.20.70">
    <property type="entry name" value="Aldolase class I"/>
    <property type="match status" value="1"/>
</dbReference>
<dbReference type="UniPathway" id="UPA00109">
    <property type="reaction ID" value="UER00183"/>
</dbReference>
<dbReference type="InterPro" id="IPR013785">
    <property type="entry name" value="Aldolase_TIM"/>
</dbReference>
<keyword evidence="4" id="KW-0324">Glycolysis</keyword>
<dbReference type="GO" id="GO:0006096">
    <property type="term" value="P:glycolytic process"/>
    <property type="evidence" value="ECO:0007669"/>
    <property type="project" value="UniProtKB-UniPathway"/>
</dbReference>
<evidence type="ECO:0000256" key="3">
    <source>
        <dbReference type="ARBA" id="ARBA00013068"/>
    </source>
</evidence>
<dbReference type="Proteomes" id="UP000694403">
    <property type="component" value="Unplaced"/>
</dbReference>
<protein>
    <recommendedName>
        <fullName evidence="3">fructose-bisphosphate aldolase</fullName>
        <ecNumber evidence="3">4.1.2.13</ecNumber>
    </recommendedName>
</protein>
<reference evidence="6" key="2">
    <citation type="submission" date="2025-09" db="UniProtKB">
        <authorList>
            <consortium name="Ensembl"/>
        </authorList>
    </citation>
    <scope>IDENTIFICATION</scope>
</reference>
<comment type="pathway">
    <text evidence="1">Carbohydrate degradation; glycolysis; D-glyceraldehyde 3-phosphate and glycerone phosphate from D-glucose: step 4/4.</text>
</comment>
<evidence type="ECO:0000256" key="2">
    <source>
        <dbReference type="ARBA" id="ARBA00010387"/>
    </source>
</evidence>
<proteinExistence type="inferred from homology"/>
<evidence type="ECO:0000313" key="7">
    <source>
        <dbReference type="Proteomes" id="UP000694403"/>
    </source>
</evidence>
<evidence type="ECO:0000256" key="5">
    <source>
        <dbReference type="ARBA" id="ARBA00023239"/>
    </source>
</evidence>
<keyword evidence="7" id="KW-1185">Reference proteome</keyword>
<dbReference type="AlphaFoldDB" id="A0A8C3XQN1"/>
<accession>A0A8C3XQN1</accession>